<proteinExistence type="predicted"/>
<evidence type="ECO:0000256" key="1">
    <source>
        <dbReference type="SAM" id="Phobius"/>
    </source>
</evidence>
<dbReference type="Proteomes" id="UP000680206">
    <property type="component" value="Unassembled WGS sequence"/>
</dbReference>
<keyword evidence="1" id="KW-0812">Transmembrane</keyword>
<accession>A0ABS3RWZ6</accession>
<organism evidence="2 3">
    <name type="scientific">Actinomadura violacea</name>
    <dbReference type="NCBI Taxonomy" id="2819934"/>
    <lineage>
        <taxon>Bacteria</taxon>
        <taxon>Bacillati</taxon>
        <taxon>Actinomycetota</taxon>
        <taxon>Actinomycetes</taxon>
        <taxon>Streptosporangiales</taxon>
        <taxon>Thermomonosporaceae</taxon>
        <taxon>Actinomadura</taxon>
    </lineage>
</organism>
<keyword evidence="1" id="KW-1133">Transmembrane helix</keyword>
<sequence length="65" mass="7160">MTPESPSTNDRLVRIEIKLDQALTQHADHETRIRLLERGRWPLPSVAVLLSVGALAAAVIPLVSH</sequence>
<comment type="caution">
    <text evidence="2">The sequence shown here is derived from an EMBL/GenBank/DDBJ whole genome shotgun (WGS) entry which is preliminary data.</text>
</comment>
<feature type="transmembrane region" description="Helical" evidence="1">
    <location>
        <begin position="41"/>
        <end position="63"/>
    </location>
</feature>
<name>A0ABS3RWZ6_9ACTN</name>
<gene>
    <name evidence="2" type="ORF">J4709_25695</name>
</gene>
<keyword evidence="3" id="KW-1185">Reference proteome</keyword>
<evidence type="ECO:0008006" key="4">
    <source>
        <dbReference type="Google" id="ProtNLM"/>
    </source>
</evidence>
<dbReference type="EMBL" id="JAGEPF010000016">
    <property type="protein sequence ID" value="MBO2460983.1"/>
    <property type="molecule type" value="Genomic_DNA"/>
</dbReference>
<evidence type="ECO:0000313" key="3">
    <source>
        <dbReference type="Proteomes" id="UP000680206"/>
    </source>
</evidence>
<keyword evidence="1" id="KW-0472">Membrane</keyword>
<protein>
    <recommendedName>
        <fullName evidence="4">DUF3040 domain-containing protein</fullName>
    </recommendedName>
</protein>
<dbReference type="RefSeq" id="WP_208244368.1">
    <property type="nucleotide sequence ID" value="NZ_JAGEPF010000016.1"/>
</dbReference>
<reference evidence="2 3" key="1">
    <citation type="submission" date="2021-03" db="EMBL/GenBank/DDBJ databases">
        <title>Actinomadura violae sp. nov., isolated from lichen in Thailand.</title>
        <authorList>
            <person name="Kanchanasin P."/>
            <person name="Saeng-In P."/>
            <person name="Phongsopitanun W."/>
            <person name="Yuki M."/>
            <person name="Kudo T."/>
            <person name="Ohkuma M."/>
            <person name="Tanasupawat S."/>
        </authorList>
    </citation>
    <scope>NUCLEOTIDE SEQUENCE [LARGE SCALE GENOMIC DNA]</scope>
    <source>
        <strain evidence="2 3">LCR2-06</strain>
    </source>
</reference>
<evidence type="ECO:0000313" key="2">
    <source>
        <dbReference type="EMBL" id="MBO2460983.1"/>
    </source>
</evidence>